<dbReference type="GeneID" id="81366209"/>
<feature type="domain" description="RING-type" evidence="6">
    <location>
        <begin position="19"/>
        <end position="60"/>
    </location>
</feature>
<feature type="compositionally biased region" description="Basic and acidic residues" evidence="5">
    <location>
        <begin position="91"/>
        <end position="113"/>
    </location>
</feature>
<feature type="compositionally biased region" description="Acidic residues" evidence="5">
    <location>
        <begin position="255"/>
        <end position="270"/>
    </location>
</feature>
<dbReference type="InterPro" id="IPR001841">
    <property type="entry name" value="Znf_RING"/>
</dbReference>
<gene>
    <name evidence="7" type="ORF">N7509_002592</name>
</gene>
<dbReference type="PROSITE" id="PS00518">
    <property type="entry name" value="ZF_RING_1"/>
    <property type="match status" value="1"/>
</dbReference>
<dbReference type="GO" id="GO:0005634">
    <property type="term" value="C:nucleus"/>
    <property type="evidence" value="ECO:0007669"/>
    <property type="project" value="TreeGrafter"/>
</dbReference>
<evidence type="ECO:0000256" key="2">
    <source>
        <dbReference type="ARBA" id="ARBA00022771"/>
    </source>
</evidence>
<organism evidence="7 8">
    <name type="scientific">Penicillium cosmopolitanum</name>
    <dbReference type="NCBI Taxonomy" id="1131564"/>
    <lineage>
        <taxon>Eukaryota</taxon>
        <taxon>Fungi</taxon>
        <taxon>Dikarya</taxon>
        <taxon>Ascomycota</taxon>
        <taxon>Pezizomycotina</taxon>
        <taxon>Eurotiomycetes</taxon>
        <taxon>Eurotiomycetidae</taxon>
        <taxon>Eurotiales</taxon>
        <taxon>Aspergillaceae</taxon>
        <taxon>Penicillium</taxon>
    </lineage>
</organism>
<reference evidence="7" key="2">
    <citation type="journal article" date="2023" name="IMA Fungus">
        <title>Comparative genomic study of the Penicillium genus elucidates a diverse pangenome and 15 lateral gene transfer events.</title>
        <authorList>
            <person name="Petersen C."/>
            <person name="Sorensen T."/>
            <person name="Nielsen M.R."/>
            <person name="Sondergaard T.E."/>
            <person name="Sorensen J.L."/>
            <person name="Fitzpatrick D.A."/>
            <person name="Frisvad J.C."/>
            <person name="Nielsen K.L."/>
        </authorList>
    </citation>
    <scope>NUCLEOTIDE SEQUENCE</scope>
    <source>
        <strain evidence="7">IBT 29677</strain>
    </source>
</reference>
<feature type="region of interest" description="Disordered" evidence="5">
    <location>
        <begin position="229"/>
        <end position="483"/>
    </location>
</feature>
<proteinExistence type="predicted"/>
<name>A0A9W9W9E3_9EURO</name>
<evidence type="ECO:0000256" key="1">
    <source>
        <dbReference type="ARBA" id="ARBA00022723"/>
    </source>
</evidence>
<dbReference type="AlphaFoldDB" id="A0A9W9W9E3"/>
<feature type="region of interest" description="Disordered" evidence="5">
    <location>
        <begin position="91"/>
        <end position="115"/>
    </location>
</feature>
<dbReference type="EMBL" id="JAPZBU010000004">
    <property type="protein sequence ID" value="KAJ5408709.1"/>
    <property type="molecule type" value="Genomic_DNA"/>
</dbReference>
<comment type="caution">
    <text evidence="7">The sequence shown here is derived from an EMBL/GenBank/DDBJ whole genome shotgun (WGS) entry which is preliminary data.</text>
</comment>
<dbReference type="RefSeq" id="XP_056493024.1">
    <property type="nucleotide sequence ID" value="XM_056627229.1"/>
</dbReference>
<dbReference type="Proteomes" id="UP001147747">
    <property type="component" value="Unassembled WGS sequence"/>
</dbReference>
<keyword evidence="2 4" id="KW-0863">Zinc-finger</keyword>
<keyword evidence="8" id="KW-1185">Reference proteome</keyword>
<dbReference type="PANTHER" id="PTHR15898">
    <property type="entry name" value="BIFUNCTIONAL APOPTOSIS REGULATOR"/>
    <property type="match status" value="1"/>
</dbReference>
<sequence length="483" mass="53680">MLVNTLQGHVDDIRSQLQCGICIRPLYEPFTLACGHTFCYSCLDSWFAGGKSKRTCPDCRAPVKTQPAPAYLVRTVVQMFTSRAELLDKGETTADHLSHREEESGRLDKDKANTDPQHGGLFRGLFKEKVQIPPPVADLDDGVMRCPICSWELGEDESCAGCGYTYPENDEADDDGFGDIEDDDPVWGGFALPGSFPRDLGAAPPAGISWHDGLPPFYQPGAPWPPRGYEHAPLPPLPPPPGVILTDPSEYDEHYIDEENEYDEQDSFIDNEEHMDREDDDSQSEHSTVMESGDGWQAGNSRRPIVLDETILSDDEEEEDDDDDDEDEDEEGSVARRPPRRLIGTFSSDDDEEEEEEEEEDDMDEDESSLVGPGGPWGIPASHGDSYHDAPSSPTHTEETDDGENPELDLAPGRRYLQNVVEDSEESESSDPSSPPPRRHTRPVGSTGVTFGNAITIDDSEEEQPVGPVRRQVQRRQPRYSPY</sequence>
<evidence type="ECO:0000256" key="3">
    <source>
        <dbReference type="ARBA" id="ARBA00022833"/>
    </source>
</evidence>
<evidence type="ECO:0000256" key="5">
    <source>
        <dbReference type="SAM" id="MobiDB-lite"/>
    </source>
</evidence>
<keyword evidence="3" id="KW-0862">Zinc</keyword>
<evidence type="ECO:0000256" key="4">
    <source>
        <dbReference type="PROSITE-ProRule" id="PRU00175"/>
    </source>
</evidence>
<protein>
    <recommendedName>
        <fullName evidence="6">RING-type domain-containing protein</fullName>
    </recommendedName>
</protein>
<keyword evidence="1" id="KW-0479">Metal-binding</keyword>
<feature type="compositionally biased region" description="Basic residues" evidence="5">
    <location>
        <begin position="472"/>
        <end position="483"/>
    </location>
</feature>
<dbReference type="GO" id="GO:0043161">
    <property type="term" value="P:proteasome-mediated ubiquitin-dependent protein catabolic process"/>
    <property type="evidence" value="ECO:0007669"/>
    <property type="project" value="TreeGrafter"/>
</dbReference>
<dbReference type="Gene3D" id="3.30.40.10">
    <property type="entry name" value="Zinc/RING finger domain, C3HC4 (zinc finger)"/>
    <property type="match status" value="1"/>
</dbReference>
<dbReference type="CDD" id="cd16568">
    <property type="entry name" value="RING-HC_ScPSH1-like"/>
    <property type="match status" value="1"/>
</dbReference>
<dbReference type="GO" id="GO:0008270">
    <property type="term" value="F:zinc ion binding"/>
    <property type="evidence" value="ECO:0007669"/>
    <property type="project" value="UniProtKB-KW"/>
</dbReference>
<feature type="compositionally biased region" description="Acidic residues" evidence="5">
    <location>
        <begin position="311"/>
        <end position="332"/>
    </location>
</feature>
<dbReference type="InterPro" id="IPR018957">
    <property type="entry name" value="Znf_C3HC4_RING-type"/>
</dbReference>
<dbReference type="InterPro" id="IPR017907">
    <property type="entry name" value="Znf_RING_CS"/>
</dbReference>
<dbReference type="InterPro" id="IPR013083">
    <property type="entry name" value="Znf_RING/FYVE/PHD"/>
</dbReference>
<feature type="compositionally biased region" description="Pro residues" evidence="5">
    <location>
        <begin position="233"/>
        <end position="242"/>
    </location>
</feature>
<dbReference type="PANTHER" id="PTHR15898:SF13">
    <property type="entry name" value="BIFUNCTIONAL APOPTOSIS REGULATOR"/>
    <property type="match status" value="1"/>
</dbReference>
<evidence type="ECO:0000313" key="7">
    <source>
        <dbReference type="EMBL" id="KAJ5408709.1"/>
    </source>
</evidence>
<feature type="compositionally biased region" description="Acidic residues" evidence="5">
    <location>
        <begin position="348"/>
        <end position="368"/>
    </location>
</feature>
<dbReference type="GO" id="GO:0061630">
    <property type="term" value="F:ubiquitin protein ligase activity"/>
    <property type="evidence" value="ECO:0007669"/>
    <property type="project" value="TreeGrafter"/>
</dbReference>
<dbReference type="Pfam" id="PF00097">
    <property type="entry name" value="zf-C3HC4"/>
    <property type="match status" value="1"/>
</dbReference>
<dbReference type="OrthoDB" id="6105938at2759"/>
<dbReference type="SMART" id="SM00184">
    <property type="entry name" value="RING"/>
    <property type="match status" value="1"/>
</dbReference>
<dbReference type="SUPFAM" id="SSF57850">
    <property type="entry name" value="RING/U-box"/>
    <property type="match status" value="1"/>
</dbReference>
<accession>A0A9W9W9E3</accession>
<evidence type="ECO:0000313" key="8">
    <source>
        <dbReference type="Proteomes" id="UP001147747"/>
    </source>
</evidence>
<dbReference type="PROSITE" id="PS50089">
    <property type="entry name" value="ZF_RING_2"/>
    <property type="match status" value="1"/>
</dbReference>
<evidence type="ECO:0000259" key="6">
    <source>
        <dbReference type="PROSITE" id="PS50089"/>
    </source>
</evidence>
<reference evidence="7" key="1">
    <citation type="submission" date="2022-12" db="EMBL/GenBank/DDBJ databases">
        <authorList>
            <person name="Petersen C."/>
        </authorList>
    </citation>
    <scope>NUCLEOTIDE SEQUENCE</scope>
    <source>
        <strain evidence="7">IBT 29677</strain>
    </source>
</reference>